<keyword evidence="4" id="KW-1003">Cell membrane</keyword>
<dbReference type="PANTHER" id="PTHR43028:SF5">
    <property type="entry name" value="3'(2'),5'-BISPHOSPHATE NUCLEOTIDASE 1"/>
    <property type="match status" value="1"/>
</dbReference>
<feature type="binding site" evidence="4">
    <location>
        <position position="224"/>
    </location>
    <ligand>
        <name>substrate</name>
    </ligand>
</feature>
<keyword evidence="7" id="KW-1185">Reference proteome</keyword>
<keyword evidence="4 6" id="KW-0378">Hydrolase</keyword>
<dbReference type="GO" id="GO:0050427">
    <property type="term" value="P:3'-phosphoadenosine 5'-phosphosulfate metabolic process"/>
    <property type="evidence" value="ECO:0007669"/>
    <property type="project" value="TreeGrafter"/>
</dbReference>
<dbReference type="EMBL" id="JAPJDA010000009">
    <property type="protein sequence ID" value="MCX2837929.1"/>
    <property type="molecule type" value="Genomic_DNA"/>
</dbReference>
<dbReference type="InterPro" id="IPR020583">
    <property type="entry name" value="Inositol_monoP_metal-BS"/>
</dbReference>
<feature type="binding site" evidence="5">
    <location>
        <position position="64"/>
    </location>
    <ligand>
        <name>Mg(2+)</name>
        <dbReference type="ChEBI" id="CHEBI:18420"/>
        <label>1</label>
        <note>catalytic</note>
    </ligand>
</feature>
<dbReference type="GO" id="GO:0000103">
    <property type="term" value="P:sulfate assimilation"/>
    <property type="evidence" value="ECO:0007669"/>
    <property type="project" value="TreeGrafter"/>
</dbReference>
<accession>A0A9X3CWE0</accession>
<dbReference type="Proteomes" id="UP001148482">
    <property type="component" value="Unassembled WGS sequence"/>
</dbReference>
<dbReference type="CDD" id="cd01638">
    <property type="entry name" value="CysQ"/>
    <property type="match status" value="1"/>
</dbReference>
<sequence length="266" mass="29867">MKNHLRTAIEASIAAGREIMKIYEQKDLQVELKEDDSPLTIADRRANDIINEFLIPSGIPVISEENIQLSFEERKSWQRCWIVDPLDGTKEFIKRNGEFTVNIALVFEGNPVLGVIYAPALKSLYFAEVSESKAYQITLENEDLDLDLILTNSTQIFPQQAGSEIKVVGSRSHMNQATLDFIEKLKEEGKEVVVLSKGSSLKFCLLAEGAAHVYPRFGPTMEWDTAAGQAICEAVGFTCRWAASGERITYNRENLKNDHFSVVYEG</sequence>
<evidence type="ECO:0000256" key="4">
    <source>
        <dbReference type="HAMAP-Rule" id="MF_02095"/>
    </source>
</evidence>
<evidence type="ECO:0000256" key="3">
    <source>
        <dbReference type="ARBA" id="ARBA00022842"/>
    </source>
</evidence>
<feature type="binding site" evidence="4">
    <location>
        <begin position="86"/>
        <end position="89"/>
    </location>
    <ligand>
        <name>substrate</name>
    </ligand>
</feature>
<dbReference type="Gene3D" id="3.40.190.80">
    <property type="match status" value="1"/>
</dbReference>
<evidence type="ECO:0000256" key="5">
    <source>
        <dbReference type="PIRSR" id="PIRSR600760-2"/>
    </source>
</evidence>
<dbReference type="GO" id="GO:0000287">
    <property type="term" value="F:magnesium ion binding"/>
    <property type="evidence" value="ECO:0007669"/>
    <property type="project" value="UniProtKB-UniRule"/>
</dbReference>
<feature type="binding site" evidence="4">
    <location>
        <position position="64"/>
    </location>
    <ligand>
        <name>Mg(2+)</name>
        <dbReference type="ChEBI" id="CHEBI:18420"/>
        <label>1</label>
    </ligand>
</feature>
<dbReference type="AlphaFoldDB" id="A0A9X3CWE0"/>
<feature type="binding site" evidence="4">
    <location>
        <position position="224"/>
    </location>
    <ligand>
        <name>Mg(2+)</name>
        <dbReference type="ChEBI" id="CHEBI:18420"/>
        <label>2</label>
    </ligand>
</feature>
<dbReference type="InterPro" id="IPR006240">
    <property type="entry name" value="CysQ"/>
</dbReference>
<comment type="subcellular location">
    <subcellularLocation>
        <location evidence="4">Cell membrane</location>
        <topology evidence="4">Peripheral membrane protein</topology>
        <orientation evidence="4">Cytoplasmic side</orientation>
    </subcellularLocation>
</comment>
<dbReference type="InterPro" id="IPR000760">
    <property type="entry name" value="Inositol_monophosphatase-like"/>
</dbReference>
<reference evidence="6" key="1">
    <citation type="submission" date="2022-11" db="EMBL/GenBank/DDBJ databases">
        <title>Salinimicrobium profundisediminis sp. nov., isolated from deep-sea sediment of the Mariana Trench.</title>
        <authorList>
            <person name="Fu H."/>
        </authorList>
    </citation>
    <scope>NUCLEOTIDE SEQUENCE</scope>
    <source>
        <strain evidence="6">MT39</strain>
    </source>
</reference>
<feature type="binding site" evidence="4">
    <location>
        <position position="64"/>
    </location>
    <ligand>
        <name>substrate</name>
    </ligand>
</feature>
<feature type="binding site" evidence="5">
    <location>
        <position position="87"/>
    </location>
    <ligand>
        <name>Mg(2+)</name>
        <dbReference type="ChEBI" id="CHEBI:18420"/>
        <label>1</label>
        <note>catalytic</note>
    </ligand>
</feature>
<comment type="similarity">
    <text evidence="4">Belongs to the inositol monophosphatase superfamily. CysQ family.</text>
</comment>
<gene>
    <name evidence="4 6" type="primary">cysQ</name>
    <name evidence="6" type="ORF">OQ279_07150</name>
</gene>
<proteinExistence type="inferred from homology"/>
<name>A0A9X3CWE0_9FLAO</name>
<dbReference type="PANTHER" id="PTHR43028">
    <property type="entry name" value="3'(2'),5'-BISPHOSPHATE NUCLEOTIDASE 1"/>
    <property type="match status" value="1"/>
</dbReference>
<feature type="binding site" evidence="5">
    <location>
        <position position="86"/>
    </location>
    <ligand>
        <name>Mg(2+)</name>
        <dbReference type="ChEBI" id="CHEBI:18420"/>
        <label>1</label>
        <note>catalytic</note>
    </ligand>
</feature>
<dbReference type="Pfam" id="PF00459">
    <property type="entry name" value="Inositol_P"/>
    <property type="match status" value="1"/>
</dbReference>
<dbReference type="Gene3D" id="3.30.540.10">
    <property type="entry name" value="Fructose-1,6-Bisphosphatase, subunit A, domain 1"/>
    <property type="match status" value="1"/>
</dbReference>
<evidence type="ECO:0000313" key="6">
    <source>
        <dbReference type="EMBL" id="MCX2837929.1"/>
    </source>
</evidence>
<keyword evidence="3 4" id="KW-0460">Magnesium</keyword>
<protein>
    <recommendedName>
        <fullName evidence="4">3'(2'),5'-bisphosphate nucleotidase CysQ</fullName>
        <ecNumber evidence="4">3.1.3.7</ecNumber>
    </recommendedName>
    <alternativeName>
        <fullName evidence="4">3'(2'),5-bisphosphonucleoside 3'(2')-phosphohydrolase</fullName>
    </alternativeName>
    <alternativeName>
        <fullName evidence="4">3'-phosphoadenosine 5'-phosphate phosphatase</fullName>
        <shortName evidence="4">PAP phosphatase</shortName>
    </alternativeName>
</protein>
<dbReference type="EC" id="3.1.3.7" evidence="4"/>
<dbReference type="PRINTS" id="PR00377">
    <property type="entry name" value="IMPHPHTASES"/>
</dbReference>
<dbReference type="SUPFAM" id="SSF56655">
    <property type="entry name" value="Carbohydrate phosphatase"/>
    <property type="match status" value="1"/>
</dbReference>
<evidence type="ECO:0000313" key="7">
    <source>
        <dbReference type="Proteomes" id="UP001148482"/>
    </source>
</evidence>
<feature type="binding site" evidence="4">
    <location>
        <position position="86"/>
    </location>
    <ligand>
        <name>Mg(2+)</name>
        <dbReference type="ChEBI" id="CHEBI:18420"/>
        <label>1</label>
    </ligand>
</feature>
<dbReference type="HAMAP" id="MF_02095">
    <property type="entry name" value="CysQ"/>
    <property type="match status" value="1"/>
</dbReference>
<comment type="caution">
    <text evidence="6">The sequence shown here is derived from an EMBL/GenBank/DDBJ whole genome shotgun (WGS) entry which is preliminary data.</text>
</comment>
<comment type="catalytic activity">
    <reaction evidence="1 4">
        <text>adenosine 3',5'-bisphosphate + H2O = AMP + phosphate</text>
        <dbReference type="Rhea" id="RHEA:10040"/>
        <dbReference type="ChEBI" id="CHEBI:15377"/>
        <dbReference type="ChEBI" id="CHEBI:43474"/>
        <dbReference type="ChEBI" id="CHEBI:58343"/>
        <dbReference type="ChEBI" id="CHEBI:456215"/>
        <dbReference type="EC" id="3.1.3.7"/>
    </reaction>
</comment>
<organism evidence="6 7">
    <name type="scientific">Salinimicrobium profundisediminis</name>
    <dbReference type="NCBI Taxonomy" id="2994553"/>
    <lineage>
        <taxon>Bacteria</taxon>
        <taxon>Pseudomonadati</taxon>
        <taxon>Bacteroidota</taxon>
        <taxon>Flavobacteriia</taxon>
        <taxon>Flavobacteriales</taxon>
        <taxon>Flavobacteriaceae</taxon>
        <taxon>Salinimicrobium</taxon>
    </lineage>
</organism>
<dbReference type="PROSITE" id="PS00629">
    <property type="entry name" value="IMP_1"/>
    <property type="match status" value="1"/>
</dbReference>
<dbReference type="GO" id="GO:0008441">
    <property type="term" value="F:3'(2'),5'-bisphosphate nucleotidase activity"/>
    <property type="evidence" value="ECO:0007669"/>
    <property type="project" value="UniProtKB-UniRule"/>
</dbReference>
<dbReference type="NCBIfam" id="TIGR01331">
    <property type="entry name" value="bisphos_cysQ"/>
    <property type="match status" value="1"/>
</dbReference>
<keyword evidence="2 4" id="KW-0479">Metal-binding</keyword>
<comment type="function">
    <text evidence="4">Converts adenosine-3',5'-bisphosphate (PAP) to AMP.</text>
</comment>
<feature type="binding site" evidence="4">
    <location>
        <position position="87"/>
    </location>
    <ligand>
        <name>Mg(2+)</name>
        <dbReference type="ChEBI" id="CHEBI:18420"/>
        <label>2</label>
    </ligand>
</feature>
<dbReference type="InterPro" id="IPR050725">
    <property type="entry name" value="CysQ/Inositol_MonoPase"/>
</dbReference>
<keyword evidence="4" id="KW-0472">Membrane</keyword>
<dbReference type="GO" id="GO:0005886">
    <property type="term" value="C:plasma membrane"/>
    <property type="evidence" value="ECO:0007669"/>
    <property type="project" value="UniProtKB-SubCell"/>
</dbReference>
<feature type="binding site" evidence="5">
    <location>
        <position position="224"/>
    </location>
    <ligand>
        <name>Mg(2+)</name>
        <dbReference type="ChEBI" id="CHEBI:18420"/>
        <label>1</label>
        <note>catalytic</note>
    </ligand>
</feature>
<comment type="cofactor">
    <cofactor evidence="4 5">
        <name>Mg(2+)</name>
        <dbReference type="ChEBI" id="CHEBI:18420"/>
    </cofactor>
</comment>
<evidence type="ECO:0000256" key="1">
    <source>
        <dbReference type="ARBA" id="ARBA00001625"/>
    </source>
</evidence>
<dbReference type="RefSeq" id="WP_266069180.1">
    <property type="nucleotide sequence ID" value="NZ_JAPJDA010000009.1"/>
</dbReference>
<evidence type="ECO:0000256" key="2">
    <source>
        <dbReference type="ARBA" id="ARBA00022723"/>
    </source>
</evidence>
<feature type="binding site" evidence="4">
    <location>
        <position position="84"/>
    </location>
    <ligand>
        <name>Mg(2+)</name>
        <dbReference type="ChEBI" id="CHEBI:18420"/>
        <label>1</label>
    </ligand>
</feature>
<feature type="binding site" evidence="5">
    <location>
        <position position="84"/>
    </location>
    <ligand>
        <name>Mg(2+)</name>
        <dbReference type="ChEBI" id="CHEBI:18420"/>
        <label>1</label>
        <note>catalytic</note>
    </ligand>
</feature>
<feature type="binding site" evidence="4">
    <location>
        <position position="84"/>
    </location>
    <ligand>
        <name>Mg(2+)</name>
        <dbReference type="ChEBI" id="CHEBI:18420"/>
        <label>2</label>
    </ligand>
</feature>